<feature type="compositionally biased region" description="Low complexity" evidence="1">
    <location>
        <begin position="47"/>
        <end position="87"/>
    </location>
</feature>
<gene>
    <name evidence="3" type="ORF">K444DRAFT_612576</name>
</gene>
<feature type="non-terminal residue" evidence="3">
    <location>
        <position position="332"/>
    </location>
</feature>
<dbReference type="InParanoid" id="A0A2J6TBQ3"/>
<evidence type="ECO:0000313" key="4">
    <source>
        <dbReference type="Proteomes" id="UP000235371"/>
    </source>
</evidence>
<feature type="compositionally biased region" description="Gly residues" evidence="1">
    <location>
        <begin position="12"/>
        <end position="35"/>
    </location>
</feature>
<dbReference type="Proteomes" id="UP000235371">
    <property type="component" value="Unassembled WGS sequence"/>
</dbReference>
<accession>A0A2J6TBQ3</accession>
<feature type="transmembrane region" description="Helical" evidence="2">
    <location>
        <begin position="105"/>
        <end position="126"/>
    </location>
</feature>
<organism evidence="3 4">
    <name type="scientific">Hyaloscypha bicolor E</name>
    <dbReference type="NCBI Taxonomy" id="1095630"/>
    <lineage>
        <taxon>Eukaryota</taxon>
        <taxon>Fungi</taxon>
        <taxon>Dikarya</taxon>
        <taxon>Ascomycota</taxon>
        <taxon>Pezizomycotina</taxon>
        <taxon>Leotiomycetes</taxon>
        <taxon>Helotiales</taxon>
        <taxon>Hyaloscyphaceae</taxon>
        <taxon>Hyaloscypha</taxon>
        <taxon>Hyaloscypha bicolor</taxon>
    </lineage>
</organism>
<evidence type="ECO:0000256" key="1">
    <source>
        <dbReference type="SAM" id="MobiDB-lite"/>
    </source>
</evidence>
<evidence type="ECO:0000256" key="2">
    <source>
        <dbReference type="SAM" id="Phobius"/>
    </source>
</evidence>
<name>A0A2J6TBQ3_9HELO</name>
<keyword evidence="4" id="KW-1185">Reference proteome</keyword>
<evidence type="ECO:0000313" key="3">
    <source>
        <dbReference type="EMBL" id="PMD60408.1"/>
    </source>
</evidence>
<dbReference type="OrthoDB" id="10395322at2759"/>
<feature type="region of interest" description="Disordered" evidence="1">
    <location>
        <begin position="1"/>
        <end position="95"/>
    </location>
</feature>
<keyword evidence="2" id="KW-0812">Transmembrane</keyword>
<dbReference type="RefSeq" id="XP_024737312.1">
    <property type="nucleotide sequence ID" value="XM_024880163.1"/>
</dbReference>
<keyword evidence="2" id="KW-1133">Transmembrane helix</keyword>
<dbReference type="GeneID" id="36588240"/>
<proteinExistence type="predicted"/>
<feature type="compositionally biased region" description="Polar residues" evidence="1">
    <location>
        <begin position="1"/>
        <end position="11"/>
    </location>
</feature>
<dbReference type="AlphaFoldDB" id="A0A2J6TBQ3"/>
<protein>
    <submittedName>
        <fullName evidence="3">Uncharacterized protein</fullName>
    </submittedName>
</protein>
<keyword evidence="2" id="KW-0472">Membrane</keyword>
<dbReference type="EMBL" id="KZ613790">
    <property type="protein sequence ID" value="PMD60408.1"/>
    <property type="molecule type" value="Genomic_DNA"/>
</dbReference>
<sequence>MGDNGSPFSTHGNGGMNGSPNGGRGGRGGDGSGGLGPPPLSVSKPFPTSAPSGRPTSRPPSTFQTTASSAASQTNVGQSSQTSASSSLGLEDAPTNTHSSLNGSIIAAITILILLILSIPLAFLIYRRPRRKRQYRKSIDAAPTSHLPLYEYFIARSIASNRNSLQDLQHFSLLDAKLLPPNPEEHPTFRVSIPPPGRAHLRSSLAMTERSISVYSDTNLYFITSKEIGMDVRLPSRGGERLSRLGLEMANDNPFRASQFPSRLSKLGVGMGKEGEGENPFKTSLASPVGSPKFMIGEGKWRRPYKGKLRLGMGVQRTLTPSSDRAMEEEWV</sequence>
<reference evidence="3 4" key="1">
    <citation type="submission" date="2016-04" db="EMBL/GenBank/DDBJ databases">
        <title>A degradative enzymes factory behind the ericoid mycorrhizal symbiosis.</title>
        <authorList>
            <consortium name="DOE Joint Genome Institute"/>
            <person name="Martino E."/>
            <person name="Morin E."/>
            <person name="Grelet G."/>
            <person name="Kuo A."/>
            <person name="Kohler A."/>
            <person name="Daghino S."/>
            <person name="Barry K."/>
            <person name="Choi C."/>
            <person name="Cichocki N."/>
            <person name="Clum A."/>
            <person name="Copeland A."/>
            <person name="Hainaut M."/>
            <person name="Haridas S."/>
            <person name="Labutti K."/>
            <person name="Lindquist E."/>
            <person name="Lipzen A."/>
            <person name="Khouja H.-R."/>
            <person name="Murat C."/>
            <person name="Ohm R."/>
            <person name="Olson A."/>
            <person name="Spatafora J."/>
            <person name="Veneault-Fourrey C."/>
            <person name="Henrissat B."/>
            <person name="Grigoriev I."/>
            <person name="Martin F."/>
            <person name="Perotto S."/>
        </authorList>
    </citation>
    <scope>NUCLEOTIDE SEQUENCE [LARGE SCALE GENOMIC DNA]</scope>
    <source>
        <strain evidence="3 4">E</strain>
    </source>
</reference>